<dbReference type="AlphaFoldDB" id="A0A6N8FEB0"/>
<proteinExistence type="predicted"/>
<comment type="caution">
    <text evidence="1">The sequence shown here is derived from an EMBL/GenBank/DDBJ whole genome shotgun (WGS) entry which is preliminary data.</text>
</comment>
<dbReference type="Gene3D" id="2.60.40.3870">
    <property type="entry name" value="Uncharacterised protein PF16024, DUF4785"/>
    <property type="match status" value="1"/>
</dbReference>
<dbReference type="OrthoDB" id="6284234at2"/>
<organism evidence="1 2">
    <name type="scientific">Psychrosphaera haliotis</name>
    <dbReference type="NCBI Taxonomy" id="555083"/>
    <lineage>
        <taxon>Bacteria</taxon>
        <taxon>Pseudomonadati</taxon>
        <taxon>Pseudomonadota</taxon>
        <taxon>Gammaproteobacteria</taxon>
        <taxon>Alteromonadales</taxon>
        <taxon>Pseudoalteromonadaceae</taxon>
        <taxon>Psychrosphaera</taxon>
    </lineage>
</organism>
<keyword evidence="2" id="KW-1185">Reference proteome</keyword>
<dbReference type="EMBL" id="WOCD01000003">
    <property type="protein sequence ID" value="MUH72671.1"/>
    <property type="molecule type" value="Genomic_DNA"/>
</dbReference>
<accession>A0A6N8FEB0</accession>
<evidence type="ECO:0008006" key="3">
    <source>
        <dbReference type="Google" id="ProtNLM"/>
    </source>
</evidence>
<dbReference type="RefSeq" id="WP_155695829.1">
    <property type="nucleotide sequence ID" value="NZ_WOCD01000003.1"/>
</dbReference>
<reference evidence="1 2" key="1">
    <citation type="submission" date="2019-11" db="EMBL/GenBank/DDBJ databases">
        <title>P. haliotis isolates from Z. marina roots.</title>
        <authorList>
            <person name="Cohen M."/>
            <person name="Jospin G."/>
            <person name="Eisen J.A."/>
            <person name="Coil D.A."/>
        </authorList>
    </citation>
    <scope>NUCLEOTIDE SEQUENCE [LARGE SCALE GENOMIC DNA]</scope>
    <source>
        <strain evidence="1 2">UCD-MCMsp1aY</strain>
    </source>
</reference>
<dbReference type="Proteomes" id="UP000439994">
    <property type="component" value="Unassembled WGS sequence"/>
</dbReference>
<name>A0A6N8FEB0_9GAMM</name>
<evidence type="ECO:0000313" key="1">
    <source>
        <dbReference type="EMBL" id="MUH72671.1"/>
    </source>
</evidence>
<sequence>MIRVAPKATYDNGQVYKAAGVEIQDLELLDSTSKIKYDLSPTATQSQMKLAGFDDGSVAIKGLTNGQNAILKTRQPLADHELYLIHVKEKNTPHVLNIKSGFKKLNNDNRLSFNLDMPSGTIASQDVSLSLISPVSEQVDVSLSNGGVEFSQPLEQLGAINGFYELDALVLADINGKKVMRSVKVPFTNVKETASLGQPRFKQAAGRVLVDMPIEADMPGRYAVKATLATKDGDTVTKLATIEVAAHIDSYADLSLPFNVNLVGAKKVFLTDVEVTDQTRMIKTYPKL</sequence>
<gene>
    <name evidence="1" type="ORF">GNP35_09330</name>
</gene>
<evidence type="ECO:0000313" key="2">
    <source>
        <dbReference type="Proteomes" id="UP000439994"/>
    </source>
</evidence>
<protein>
    <recommendedName>
        <fullName evidence="3">DUF4785 family protein</fullName>
    </recommendedName>
</protein>